<accession>Q2S9M9</accession>
<feature type="region of interest" description="Disordered" evidence="1">
    <location>
        <begin position="16"/>
        <end position="41"/>
    </location>
</feature>
<gene>
    <name evidence="2" type="ordered locus">HCH_05995</name>
</gene>
<evidence type="ECO:0000313" key="2">
    <source>
        <dbReference type="EMBL" id="ABC32645.1"/>
    </source>
</evidence>
<dbReference type="Proteomes" id="UP000000238">
    <property type="component" value="Chromosome"/>
</dbReference>
<sequence>MIALVCAESRARKGDMKSGYNEKEVNGEAGYPESADGQSIW</sequence>
<dbReference type="STRING" id="349521.HCH_05995"/>
<dbReference type="EMBL" id="CP000155">
    <property type="protein sequence ID" value="ABC32645.1"/>
    <property type="molecule type" value="Genomic_DNA"/>
</dbReference>
<proteinExistence type="predicted"/>
<reference evidence="2 3" key="1">
    <citation type="journal article" date="2005" name="Nucleic Acids Res.">
        <title>Genomic blueprint of Hahella chejuensis, a marine microbe producing an algicidal agent.</title>
        <authorList>
            <person name="Jeong H."/>
            <person name="Yim J.H."/>
            <person name="Lee C."/>
            <person name="Choi S.-H."/>
            <person name="Park Y.K."/>
            <person name="Yoon S.H."/>
            <person name="Hur C.-G."/>
            <person name="Kang H.-Y."/>
            <person name="Kim D."/>
            <person name="Lee H.H."/>
            <person name="Park K.H."/>
            <person name="Park S.-H."/>
            <person name="Park H.-S."/>
            <person name="Lee H.K."/>
            <person name="Oh T.K."/>
            <person name="Kim J.F."/>
        </authorList>
    </citation>
    <scope>NUCLEOTIDE SEQUENCE [LARGE SCALE GENOMIC DNA]</scope>
    <source>
        <strain evidence="2 3">KCTC 2396</strain>
    </source>
</reference>
<keyword evidence="3" id="KW-1185">Reference proteome</keyword>
<evidence type="ECO:0000313" key="3">
    <source>
        <dbReference type="Proteomes" id="UP000000238"/>
    </source>
</evidence>
<dbReference type="AlphaFoldDB" id="Q2S9M9"/>
<dbReference type="KEGG" id="hch:HCH_05995"/>
<evidence type="ECO:0000256" key="1">
    <source>
        <dbReference type="SAM" id="MobiDB-lite"/>
    </source>
</evidence>
<organism evidence="2 3">
    <name type="scientific">Hahella chejuensis (strain KCTC 2396)</name>
    <dbReference type="NCBI Taxonomy" id="349521"/>
    <lineage>
        <taxon>Bacteria</taxon>
        <taxon>Pseudomonadati</taxon>
        <taxon>Pseudomonadota</taxon>
        <taxon>Gammaproteobacteria</taxon>
        <taxon>Oceanospirillales</taxon>
        <taxon>Hahellaceae</taxon>
        <taxon>Hahella</taxon>
    </lineage>
</organism>
<dbReference type="HOGENOM" id="CLU_3270893_0_0_6"/>
<feature type="compositionally biased region" description="Basic and acidic residues" evidence="1">
    <location>
        <begin position="16"/>
        <end position="26"/>
    </location>
</feature>
<name>Q2S9M9_HAHCH</name>
<protein>
    <submittedName>
        <fullName evidence="2">Uncharacterized protein</fullName>
    </submittedName>
</protein>